<keyword evidence="2" id="KW-0732">Signal</keyword>
<dbReference type="HOGENOM" id="CLU_1767173_0_0_11"/>
<dbReference type="KEGG" id="tbi:Tbis_0145"/>
<accession>D6Y2R6</accession>
<gene>
    <name evidence="3" type="ordered locus">Tbis_0145</name>
</gene>
<evidence type="ECO:0000313" key="4">
    <source>
        <dbReference type="Proteomes" id="UP000006640"/>
    </source>
</evidence>
<dbReference type="RefSeq" id="WP_013130410.1">
    <property type="nucleotide sequence ID" value="NC_014165.1"/>
</dbReference>
<feature type="compositionally biased region" description="Basic and acidic residues" evidence="1">
    <location>
        <begin position="89"/>
        <end position="98"/>
    </location>
</feature>
<feature type="region of interest" description="Disordered" evidence="1">
    <location>
        <begin position="59"/>
        <end position="147"/>
    </location>
</feature>
<organism evidence="3 4">
    <name type="scientific">Thermobispora bispora (strain ATCC 19993 / DSM 43833 / CBS 139.67 / JCM 10125 / KCTC 9307 / NBRC 14880 / R51)</name>
    <dbReference type="NCBI Taxonomy" id="469371"/>
    <lineage>
        <taxon>Bacteria</taxon>
        <taxon>Bacillati</taxon>
        <taxon>Actinomycetota</taxon>
        <taxon>Actinomycetes</taxon>
        <taxon>Streptosporangiales</taxon>
        <taxon>Streptosporangiaceae</taxon>
        <taxon>Thermobispora</taxon>
    </lineage>
</organism>
<sequence length="147" mass="15669">MITQLAAAGVTAALLAAGASTPSPTPTPTRTVVVGKDGVPEEIVVVPIPIDSSGRAEAVSIPMPDFGPTSIQLAADPRSRRRTSGNPAFDDRFWDRHWQVRQPAKHKRPKKAKAVRNTASSARKHGAPAAQKPKKAKQARKNARARS</sequence>
<evidence type="ECO:0000256" key="1">
    <source>
        <dbReference type="SAM" id="MobiDB-lite"/>
    </source>
</evidence>
<reference evidence="3 4" key="1">
    <citation type="submission" date="2010-01" db="EMBL/GenBank/DDBJ databases">
        <title>The complete genome of Thermobispora bispora DSM 43833.</title>
        <authorList>
            <consortium name="US DOE Joint Genome Institute (JGI-PGF)"/>
            <person name="Lucas S."/>
            <person name="Copeland A."/>
            <person name="Lapidus A."/>
            <person name="Glavina del Rio T."/>
            <person name="Dalin E."/>
            <person name="Tice H."/>
            <person name="Bruce D."/>
            <person name="Goodwin L."/>
            <person name="Pitluck S."/>
            <person name="Kyrpides N."/>
            <person name="Mavromatis K."/>
            <person name="Ivanova N."/>
            <person name="Mikhailova N."/>
            <person name="Chertkov O."/>
            <person name="Brettin T."/>
            <person name="Detter J.C."/>
            <person name="Han C."/>
            <person name="Larimer F."/>
            <person name="Land M."/>
            <person name="Hauser L."/>
            <person name="Markowitz V."/>
            <person name="Cheng J.-F."/>
            <person name="Hugenholtz P."/>
            <person name="Woyke T."/>
            <person name="Wu D."/>
            <person name="Jando M."/>
            <person name="Schneider S."/>
            <person name="Klenk H.-P."/>
            <person name="Eisen J.A."/>
        </authorList>
    </citation>
    <scope>NUCLEOTIDE SEQUENCE [LARGE SCALE GENOMIC DNA]</scope>
    <source>
        <strain evidence="4">ATCC 19993 / DSM 43833 / CBS 139.67 / JCM 10125 / KCTC 9307 / NBRC 14880 / R51</strain>
    </source>
</reference>
<proteinExistence type="predicted"/>
<feature type="signal peptide" evidence="2">
    <location>
        <begin position="1"/>
        <end position="19"/>
    </location>
</feature>
<dbReference type="Proteomes" id="UP000006640">
    <property type="component" value="Chromosome"/>
</dbReference>
<dbReference type="EMBL" id="CP001874">
    <property type="protein sequence ID" value="ADG86877.1"/>
    <property type="molecule type" value="Genomic_DNA"/>
</dbReference>
<evidence type="ECO:0000256" key="2">
    <source>
        <dbReference type="SAM" id="SignalP"/>
    </source>
</evidence>
<feature type="compositionally biased region" description="Basic residues" evidence="1">
    <location>
        <begin position="122"/>
        <end position="147"/>
    </location>
</feature>
<dbReference type="AlphaFoldDB" id="D6Y2R6"/>
<name>D6Y2R6_THEBD</name>
<feature type="compositionally biased region" description="Basic residues" evidence="1">
    <location>
        <begin position="103"/>
        <end position="114"/>
    </location>
</feature>
<feature type="chain" id="PRO_5003091093" evidence="2">
    <location>
        <begin position="20"/>
        <end position="147"/>
    </location>
</feature>
<protein>
    <submittedName>
        <fullName evidence="3">Uncharacterized protein</fullName>
    </submittedName>
</protein>
<evidence type="ECO:0000313" key="3">
    <source>
        <dbReference type="EMBL" id="ADG86877.1"/>
    </source>
</evidence>
<keyword evidence="4" id="KW-1185">Reference proteome</keyword>